<reference evidence="1" key="1">
    <citation type="submission" date="2018-05" db="EMBL/GenBank/DDBJ databases">
        <authorList>
            <person name="Lanie J.A."/>
            <person name="Ng W.-L."/>
            <person name="Kazmierczak K.M."/>
            <person name="Andrzejewski T.M."/>
            <person name="Davidsen T.M."/>
            <person name="Wayne K.J."/>
            <person name="Tettelin H."/>
            <person name="Glass J.I."/>
            <person name="Rusch D."/>
            <person name="Podicherti R."/>
            <person name="Tsui H.-C.T."/>
            <person name="Winkler M.E."/>
        </authorList>
    </citation>
    <scope>NUCLEOTIDE SEQUENCE</scope>
</reference>
<protein>
    <submittedName>
        <fullName evidence="1">Uncharacterized protein</fullName>
    </submittedName>
</protein>
<dbReference type="EMBL" id="UINC01119488">
    <property type="protein sequence ID" value="SVC93340.1"/>
    <property type="molecule type" value="Genomic_DNA"/>
</dbReference>
<evidence type="ECO:0000313" key="1">
    <source>
        <dbReference type="EMBL" id="SVC93340.1"/>
    </source>
</evidence>
<feature type="non-terminal residue" evidence="1">
    <location>
        <position position="1"/>
    </location>
</feature>
<organism evidence="1">
    <name type="scientific">marine metagenome</name>
    <dbReference type="NCBI Taxonomy" id="408172"/>
    <lineage>
        <taxon>unclassified sequences</taxon>
        <taxon>metagenomes</taxon>
        <taxon>ecological metagenomes</taxon>
    </lineage>
</organism>
<accession>A0A382R7U1</accession>
<sequence>VGPDKLLTLIRKTKLIYTEFKKKRDELVSVVEESMDIEDDDVKELKNIKESLDSISEDASTKLKQIKKDLDR</sequence>
<name>A0A382R7U1_9ZZZZ</name>
<dbReference type="AlphaFoldDB" id="A0A382R7U1"/>
<gene>
    <name evidence="1" type="ORF">METZ01_LOCUS346194</name>
</gene>
<proteinExistence type="predicted"/>